<evidence type="ECO:0000313" key="2">
    <source>
        <dbReference type="EMBL" id="MFG3817878.1"/>
    </source>
</evidence>
<keyword evidence="1" id="KW-1133">Transmembrane helix</keyword>
<protein>
    <submittedName>
        <fullName evidence="2">Na+/H+ antiporter subunit E</fullName>
    </submittedName>
</protein>
<evidence type="ECO:0000256" key="1">
    <source>
        <dbReference type="SAM" id="Phobius"/>
    </source>
</evidence>
<feature type="transmembrane region" description="Helical" evidence="1">
    <location>
        <begin position="56"/>
        <end position="75"/>
    </location>
</feature>
<sequence>MVKIGRLAIILFRLLIWLLLTADGSGVNLAIGIVVAVLLPRQSFAPDRLKDWLTVFWKIVTAIPMAYIESIEIMFRPHRRESIIWEQVPQRRSTQLIFLDIFLITFTPKTIVCRYDKETGYAVHKIDP</sequence>
<name>A0ABW7CD03_9CYAN</name>
<reference evidence="3" key="1">
    <citation type="journal article" date="2024" name="Algal Res.">
        <title>Biochemical, toxicological and genomic investigation of a high-biomass producing Limnothrix strain isolated from Italian shallow drinking water reservoir.</title>
        <authorList>
            <person name="Simonazzi M."/>
            <person name="Shishido T.K."/>
            <person name="Delbaje E."/>
            <person name="Wahlsten M."/>
            <person name="Fewer D.P."/>
            <person name="Sivonen K."/>
            <person name="Pezzolesi L."/>
            <person name="Pistocchi R."/>
        </authorList>
    </citation>
    <scope>NUCLEOTIDE SEQUENCE [LARGE SCALE GENOMIC DNA]</scope>
    <source>
        <strain evidence="3">LRLZ20PSL1</strain>
    </source>
</reference>
<organism evidence="2 3">
    <name type="scientific">Limnothrix redekei LRLZ20PSL1</name>
    <dbReference type="NCBI Taxonomy" id="3112953"/>
    <lineage>
        <taxon>Bacteria</taxon>
        <taxon>Bacillati</taxon>
        <taxon>Cyanobacteriota</taxon>
        <taxon>Cyanophyceae</taxon>
        <taxon>Pseudanabaenales</taxon>
        <taxon>Pseudanabaenaceae</taxon>
        <taxon>Limnothrix</taxon>
    </lineage>
</organism>
<dbReference type="RefSeq" id="WP_393012521.1">
    <property type="nucleotide sequence ID" value="NZ_JAZAQF010000057.1"/>
</dbReference>
<dbReference type="Pfam" id="PF01899">
    <property type="entry name" value="MNHE"/>
    <property type="match status" value="1"/>
</dbReference>
<keyword evidence="1" id="KW-0812">Transmembrane</keyword>
<accession>A0ABW7CD03</accession>
<gene>
    <name evidence="2" type="ORF">VPK24_09545</name>
</gene>
<keyword evidence="3" id="KW-1185">Reference proteome</keyword>
<evidence type="ECO:0000313" key="3">
    <source>
        <dbReference type="Proteomes" id="UP001604335"/>
    </source>
</evidence>
<dbReference type="EMBL" id="JAZAQF010000057">
    <property type="protein sequence ID" value="MFG3817878.1"/>
    <property type="molecule type" value="Genomic_DNA"/>
</dbReference>
<keyword evidence="1" id="KW-0472">Membrane</keyword>
<comment type="caution">
    <text evidence="2">The sequence shown here is derived from an EMBL/GenBank/DDBJ whole genome shotgun (WGS) entry which is preliminary data.</text>
</comment>
<dbReference type="Proteomes" id="UP001604335">
    <property type="component" value="Unassembled WGS sequence"/>
</dbReference>
<dbReference type="InterPro" id="IPR002758">
    <property type="entry name" value="Cation_antiport_E"/>
</dbReference>
<proteinExistence type="predicted"/>